<feature type="compositionally biased region" description="Low complexity" evidence="1">
    <location>
        <begin position="51"/>
        <end position="66"/>
    </location>
</feature>
<name>A0A9P6JH60_9FUNG</name>
<feature type="non-terminal residue" evidence="2">
    <location>
        <position position="98"/>
    </location>
</feature>
<organism evidence="2 3">
    <name type="scientific">Modicella reniformis</name>
    <dbReference type="NCBI Taxonomy" id="1440133"/>
    <lineage>
        <taxon>Eukaryota</taxon>
        <taxon>Fungi</taxon>
        <taxon>Fungi incertae sedis</taxon>
        <taxon>Mucoromycota</taxon>
        <taxon>Mortierellomycotina</taxon>
        <taxon>Mortierellomycetes</taxon>
        <taxon>Mortierellales</taxon>
        <taxon>Mortierellaceae</taxon>
        <taxon>Modicella</taxon>
    </lineage>
</organism>
<dbReference type="AlphaFoldDB" id="A0A9P6JH60"/>
<dbReference type="Proteomes" id="UP000749646">
    <property type="component" value="Unassembled WGS sequence"/>
</dbReference>
<protein>
    <submittedName>
        <fullName evidence="2">Uncharacterized protein</fullName>
    </submittedName>
</protein>
<dbReference type="EMBL" id="JAAAHW010004067">
    <property type="protein sequence ID" value="KAF9979399.1"/>
    <property type="molecule type" value="Genomic_DNA"/>
</dbReference>
<keyword evidence="3" id="KW-1185">Reference proteome</keyword>
<reference evidence="2" key="1">
    <citation type="journal article" date="2020" name="Fungal Divers.">
        <title>Resolving the Mortierellaceae phylogeny through synthesis of multi-gene phylogenetics and phylogenomics.</title>
        <authorList>
            <person name="Vandepol N."/>
            <person name="Liber J."/>
            <person name="Desiro A."/>
            <person name="Na H."/>
            <person name="Kennedy M."/>
            <person name="Barry K."/>
            <person name="Grigoriev I.V."/>
            <person name="Miller A.N."/>
            <person name="O'Donnell K."/>
            <person name="Stajich J.E."/>
            <person name="Bonito G."/>
        </authorList>
    </citation>
    <scope>NUCLEOTIDE SEQUENCE</scope>
    <source>
        <strain evidence="2">MES-2147</strain>
    </source>
</reference>
<feature type="region of interest" description="Disordered" evidence="1">
    <location>
        <begin position="26"/>
        <end position="73"/>
    </location>
</feature>
<evidence type="ECO:0000313" key="3">
    <source>
        <dbReference type="Proteomes" id="UP000749646"/>
    </source>
</evidence>
<gene>
    <name evidence="2" type="ORF">BGZ65_006640</name>
</gene>
<sequence length="98" mass="11372">MEPLSQLLKKKNVVFLARRIQFMESTRVDQKQEKLKKKYKPVNSRPAVELTQDSTPSSTSSQPSTSVATEDRNGFRLPAMVLFNKDRVQMSWPRPRHI</sequence>
<dbReference type="OrthoDB" id="420187at2759"/>
<accession>A0A9P6JH60</accession>
<proteinExistence type="predicted"/>
<evidence type="ECO:0000256" key="1">
    <source>
        <dbReference type="SAM" id="MobiDB-lite"/>
    </source>
</evidence>
<comment type="caution">
    <text evidence="2">The sequence shown here is derived from an EMBL/GenBank/DDBJ whole genome shotgun (WGS) entry which is preliminary data.</text>
</comment>
<evidence type="ECO:0000313" key="2">
    <source>
        <dbReference type="EMBL" id="KAF9979399.1"/>
    </source>
</evidence>